<gene>
    <name evidence="4" type="ORF">A1O1_00680</name>
</gene>
<proteinExistence type="predicted"/>
<feature type="transmembrane region" description="Helical" evidence="2">
    <location>
        <begin position="461"/>
        <end position="479"/>
    </location>
</feature>
<feature type="transmembrane region" description="Helical" evidence="2">
    <location>
        <begin position="509"/>
        <end position="531"/>
    </location>
</feature>
<dbReference type="GO" id="GO:0016747">
    <property type="term" value="F:acyltransferase activity, transferring groups other than amino-acyl groups"/>
    <property type="evidence" value="ECO:0007669"/>
    <property type="project" value="InterPro"/>
</dbReference>
<dbReference type="InterPro" id="IPR002656">
    <property type="entry name" value="Acyl_transf_3_dom"/>
</dbReference>
<evidence type="ECO:0000256" key="2">
    <source>
        <dbReference type="SAM" id="Phobius"/>
    </source>
</evidence>
<name>W9YSP5_9EURO</name>
<dbReference type="GeneID" id="19155586"/>
<dbReference type="RefSeq" id="XP_007719787.1">
    <property type="nucleotide sequence ID" value="XM_007721597.1"/>
</dbReference>
<feature type="transmembrane region" description="Helical" evidence="2">
    <location>
        <begin position="426"/>
        <end position="449"/>
    </location>
</feature>
<reference evidence="4 5" key="1">
    <citation type="submission" date="2013-03" db="EMBL/GenBank/DDBJ databases">
        <title>The Genome Sequence of Capronia coronata CBS 617.96.</title>
        <authorList>
            <consortium name="The Broad Institute Genomics Platform"/>
            <person name="Cuomo C."/>
            <person name="de Hoog S."/>
            <person name="Gorbushina A."/>
            <person name="Walker B."/>
            <person name="Young S.K."/>
            <person name="Zeng Q."/>
            <person name="Gargeya S."/>
            <person name="Fitzgerald M."/>
            <person name="Haas B."/>
            <person name="Abouelleil A."/>
            <person name="Allen A.W."/>
            <person name="Alvarado L."/>
            <person name="Arachchi H.M."/>
            <person name="Berlin A.M."/>
            <person name="Chapman S.B."/>
            <person name="Gainer-Dewar J."/>
            <person name="Goldberg J."/>
            <person name="Griggs A."/>
            <person name="Gujja S."/>
            <person name="Hansen M."/>
            <person name="Howarth C."/>
            <person name="Imamovic A."/>
            <person name="Ireland A."/>
            <person name="Larimer J."/>
            <person name="McCowan C."/>
            <person name="Murphy C."/>
            <person name="Pearson M."/>
            <person name="Poon T.W."/>
            <person name="Priest M."/>
            <person name="Roberts A."/>
            <person name="Saif S."/>
            <person name="Shea T."/>
            <person name="Sisk P."/>
            <person name="Sykes S."/>
            <person name="Wortman J."/>
            <person name="Nusbaum C."/>
            <person name="Birren B."/>
        </authorList>
    </citation>
    <scope>NUCLEOTIDE SEQUENCE [LARGE SCALE GENOMIC DNA]</scope>
    <source>
        <strain evidence="4 5">CBS 617.96</strain>
    </source>
</reference>
<keyword evidence="2" id="KW-1133">Transmembrane helix</keyword>
<dbReference type="EMBL" id="AMWN01000001">
    <property type="protein sequence ID" value="EXJ95558.1"/>
    <property type="molecule type" value="Genomic_DNA"/>
</dbReference>
<dbReference type="Proteomes" id="UP000019484">
    <property type="component" value="Unassembled WGS sequence"/>
</dbReference>
<dbReference type="eggNOG" id="ENOG502RYMZ">
    <property type="taxonomic scope" value="Eukaryota"/>
</dbReference>
<dbReference type="AlphaFoldDB" id="W9YSP5"/>
<dbReference type="InterPro" id="IPR050879">
    <property type="entry name" value="Acyltransferase_3"/>
</dbReference>
<comment type="caution">
    <text evidence="4">The sequence shown here is derived from an EMBL/GenBank/DDBJ whole genome shotgun (WGS) entry which is preliminary data.</text>
</comment>
<evidence type="ECO:0000259" key="3">
    <source>
        <dbReference type="Pfam" id="PF01757"/>
    </source>
</evidence>
<dbReference type="PANTHER" id="PTHR23028:SF134">
    <property type="entry name" value="PUTATIVE (AFU_ORTHOLOGUE AFUA_4G08520)-RELATED"/>
    <property type="match status" value="1"/>
</dbReference>
<feature type="region of interest" description="Disordered" evidence="1">
    <location>
        <begin position="1"/>
        <end position="34"/>
    </location>
</feature>
<keyword evidence="2" id="KW-0472">Membrane</keyword>
<organism evidence="4 5">
    <name type="scientific">Capronia coronata CBS 617.96</name>
    <dbReference type="NCBI Taxonomy" id="1182541"/>
    <lineage>
        <taxon>Eukaryota</taxon>
        <taxon>Fungi</taxon>
        <taxon>Dikarya</taxon>
        <taxon>Ascomycota</taxon>
        <taxon>Pezizomycotina</taxon>
        <taxon>Eurotiomycetes</taxon>
        <taxon>Chaetothyriomycetidae</taxon>
        <taxon>Chaetothyriales</taxon>
        <taxon>Herpotrichiellaceae</taxon>
        <taxon>Capronia</taxon>
    </lineage>
</organism>
<keyword evidence="5" id="KW-1185">Reference proteome</keyword>
<feature type="region of interest" description="Disordered" evidence="1">
    <location>
        <begin position="591"/>
        <end position="622"/>
    </location>
</feature>
<dbReference type="OrthoDB" id="5819582at2759"/>
<sequence>MAEQQHPQHDEPYLDVEEDTSEHAPLNPGSSGTGSSGLLVGPLSSLSTSSPSLSVKTPVWYDLSTVRRTYGQFEVLGSVKRFFYALIPSWITTHSATTPSKSGISALDGLRGLACLFVFNEHYVICYQSRETQVWLMRVPFIRLLWYGKAAVFLFFVISGYVLSVKPLRLMRAKSYLDFHKTISSSFLRRGIRLYLPCMIVSLVACVLTYMGFFDRASENYFQYRNFVFLKEQPPPHMPTFREQFAGYMTNVDFIFSATLPFDRDTDVLHYFMYDDHQWTIPKEFRSSMAVFAVLVTTSRMRAPFRLFTVASLGVYAVQTLRLYTSLFMAGIVCAEIDLIRQAYYARCKETLPDYTDAEKSSSMRSRYKGLEALMHLPDLFYKAMWITLFTLGVFMISSPQEIQRTPNYLPALFARWGVRDVDNTLLLIGSIMVVWSTAACASLGPLFNNPFITYLGKISYALYLMHGTVIKSLGYNVLPWTLYMATWTPWEVELDVDWWHGVSSSQKVLAYALGLCFVATACFWVSDLFWRFVDIPSVSFARFVETWVTKGADDPAPLDDPLPGFALGSSGFNDSYNHHSAFDYRRARASSSAGPGHLRNASHISGISGQQDGGGPKRKNG</sequence>
<evidence type="ECO:0000256" key="1">
    <source>
        <dbReference type="SAM" id="MobiDB-lite"/>
    </source>
</evidence>
<accession>W9YSP5</accession>
<feature type="transmembrane region" description="Helical" evidence="2">
    <location>
        <begin position="380"/>
        <end position="398"/>
    </location>
</feature>
<evidence type="ECO:0000313" key="5">
    <source>
        <dbReference type="Proteomes" id="UP000019484"/>
    </source>
</evidence>
<dbReference type="Pfam" id="PF01757">
    <property type="entry name" value="Acyl_transf_3"/>
    <property type="match status" value="1"/>
</dbReference>
<keyword evidence="2" id="KW-0812">Transmembrane</keyword>
<feature type="domain" description="Acyltransferase 3" evidence="3">
    <location>
        <begin position="105"/>
        <end position="525"/>
    </location>
</feature>
<feature type="transmembrane region" description="Helical" evidence="2">
    <location>
        <begin position="144"/>
        <end position="163"/>
    </location>
</feature>
<evidence type="ECO:0000313" key="4">
    <source>
        <dbReference type="EMBL" id="EXJ95558.1"/>
    </source>
</evidence>
<protein>
    <recommendedName>
        <fullName evidence="3">Acyltransferase 3 domain-containing protein</fullName>
    </recommendedName>
</protein>
<dbReference type="HOGENOM" id="CLU_005679_13_5_1"/>
<dbReference type="PANTHER" id="PTHR23028">
    <property type="entry name" value="ACETYLTRANSFERASE"/>
    <property type="match status" value="1"/>
</dbReference>
<feature type="compositionally biased region" description="Basic and acidic residues" evidence="1">
    <location>
        <begin position="1"/>
        <end position="12"/>
    </location>
</feature>
<feature type="transmembrane region" description="Helical" evidence="2">
    <location>
        <begin position="194"/>
        <end position="214"/>
    </location>
</feature>